<dbReference type="InterPro" id="IPR016690">
    <property type="entry name" value="TSEN34"/>
</dbReference>
<reference evidence="9" key="1">
    <citation type="submission" date="2021-11" db="EMBL/GenBank/DDBJ databases">
        <authorList>
            <person name="Herlambang A."/>
            <person name="Guo Y."/>
            <person name="Takashima Y."/>
            <person name="Nishizawa T."/>
        </authorList>
    </citation>
    <scope>NUCLEOTIDE SEQUENCE</scope>
    <source>
        <strain evidence="9">E1425</strain>
    </source>
</reference>
<feature type="region of interest" description="Disordered" evidence="6">
    <location>
        <begin position="78"/>
        <end position="140"/>
    </location>
</feature>
<evidence type="ECO:0000256" key="5">
    <source>
        <dbReference type="PIRSR" id="PIRSR017250-50"/>
    </source>
</evidence>
<feature type="active site" evidence="5">
    <location>
        <position position="183"/>
    </location>
</feature>
<keyword evidence="9" id="KW-0378">Hydrolase</keyword>
<evidence type="ECO:0000259" key="8">
    <source>
        <dbReference type="Pfam" id="PF26577"/>
    </source>
</evidence>
<dbReference type="GO" id="GO:0000379">
    <property type="term" value="P:tRNA-type intron splice site recognition and cleavage"/>
    <property type="evidence" value="ECO:0007669"/>
    <property type="project" value="UniProtKB-UniRule"/>
</dbReference>
<dbReference type="AlphaFoldDB" id="A0A9P3LV19"/>
<evidence type="ECO:0000259" key="7">
    <source>
        <dbReference type="Pfam" id="PF01974"/>
    </source>
</evidence>
<feature type="compositionally biased region" description="Low complexity" evidence="6">
    <location>
        <begin position="88"/>
        <end position="99"/>
    </location>
</feature>
<proteinExistence type="inferred from homology"/>
<keyword evidence="2 4" id="KW-0819">tRNA processing</keyword>
<feature type="domain" description="TSEN34 N-terminal" evidence="8">
    <location>
        <begin position="10"/>
        <end position="78"/>
    </location>
</feature>
<dbReference type="PANTHER" id="PTHR13070:SF0">
    <property type="entry name" value="TRNA-SPLICING ENDONUCLEASE SUBUNIT SEN34"/>
    <property type="match status" value="1"/>
</dbReference>
<keyword evidence="9" id="KW-0255">Endonuclease</keyword>
<evidence type="ECO:0000256" key="3">
    <source>
        <dbReference type="ARBA" id="ARBA00023239"/>
    </source>
</evidence>
<dbReference type="Proteomes" id="UP000827284">
    <property type="component" value="Unassembled WGS sequence"/>
</dbReference>
<evidence type="ECO:0000313" key="10">
    <source>
        <dbReference type="Proteomes" id="UP000827284"/>
    </source>
</evidence>
<name>A0A9P3LV19_9FUNG</name>
<keyword evidence="3 4" id="KW-0456">Lyase</keyword>
<evidence type="ECO:0000256" key="2">
    <source>
        <dbReference type="ARBA" id="ARBA00022694"/>
    </source>
</evidence>
<sequence length="265" mass="29233">MAQPQSRKPKVHISGSEALVWDVDDVRYLRQTLRITGSLAGSLPRSPMQNIFQGLPLRLMPEEVYALEAKGLVDIVDETHSYNPPPSSTEQSETHQQQSASGSEQITLSTRSDNLPWYQPQPLPHPAATSLQQCDRSVHDRQRDKMRATVFANLWDTQKYFVAPGMKFGGDYLLYKQDPLICHASFVASVKEMDESLTLTDLATSARLATTVQKKHLLCSPSPSGDTRVSDPQIPADSSPDPIPTSLSPDTANSIAVFAVEWAGF</sequence>
<feature type="active site" evidence="5">
    <location>
        <position position="175"/>
    </location>
</feature>
<dbReference type="EC" id="4.6.1.16" evidence="4"/>
<comment type="caution">
    <text evidence="9">The sequence shown here is derived from an EMBL/GenBank/DDBJ whole genome shotgun (WGS) entry which is preliminary data.</text>
</comment>
<organism evidence="9 10">
    <name type="scientific">Entomortierella parvispora</name>
    <dbReference type="NCBI Taxonomy" id="205924"/>
    <lineage>
        <taxon>Eukaryota</taxon>
        <taxon>Fungi</taxon>
        <taxon>Fungi incertae sedis</taxon>
        <taxon>Mucoromycota</taxon>
        <taxon>Mortierellomycotina</taxon>
        <taxon>Mortierellomycetes</taxon>
        <taxon>Mortierellales</taxon>
        <taxon>Mortierellaceae</taxon>
        <taxon>Entomortierella</taxon>
    </lineage>
</organism>
<dbReference type="PIRSF" id="PIRSF017250">
    <property type="entry name" value="tRNA_splic_SEN34"/>
    <property type="match status" value="1"/>
</dbReference>
<dbReference type="Pfam" id="PF01974">
    <property type="entry name" value="tRNA_int_endo"/>
    <property type="match status" value="1"/>
</dbReference>
<dbReference type="OrthoDB" id="48041at2759"/>
<evidence type="ECO:0000256" key="4">
    <source>
        <dbReference type="PIRNR" id="PIRNR017250"/>
    </source>
</evidence>
<dbReference type="Pfam" id="PF26577">
    <property type="entry name" value="TSEN34_N"/>
    <property type="match status" value="1"/>
</dbReference>
<dbReference type="SUPFAM" id="SSF53032">
    <property type="entry name" value="tRNA-intron endonuclease catalytic domain-like"/>
    <property type="match status" value="1"/>
</dbReference>
<evidence type="ECO:0000256" key="6">
    <source>
        <dbReference type="SAM" id="MobiDB-lite"/>
    </source>
</evidence>
<keyword evidence="9" id="KW-0540">Nuclease</keyword>
<gene>
    <name evidence="9" type="ORF">EMPS_04083</name>
</gene>
<dbReference type="PANTHER" id="PTHR13070">
    <property type="entry name" value="TRNA-SPLICING ENDONUCLEASE SUBUNIT SEN34-RELATED"/>
    <property type="match status" value="1"/>
</dbReference>
<feature type="compositionally biased region" description="Polar residues" evidence="6">
    <location>
        <begin position="100"/>
        <end position="113"/>
    </location>
</feature>
<dbReference type="InterPro" id="IPR059049">
    <property type="entry name" value="TSEN34_N"/>
</dbReference>
<dbReference type="InterPro" id="IPR011856">
    <property type="entry name" value="tRNA_endonuc-like_dom_sf"/>
</dbReference>
<dbReference type="InterPro" id="IPR036167">
    <property type="entry name" value="tRNA_intron_Endo_cat-like_sf"/>
</dbReference>
<comment type="function">
    <text evidence="4">Constitutes one of the two catalytic subunit of the tRNA-splicing endonuclease complex, a complex responsible for identification and cleavage of the splice sites in pre-tRNA. It cleaves pre-tRNA at the 5'- and 3'-splice sites to release the intron. The products are an intron and two tRNA half-molecules bearing 2',3'-cyclic phosphate and 5'-OH termini. There are no conserved sequences at the splice sites, but the intron is invariably located at the same site in the gene, placing the splice sites an invariant distance from the constant structural features of the tRNA body.</text>
</comment>
<dbReference type="GO" id="GO:0003676">
    <property type="term" value="F:nucleic acid binding"/>
    <property type="evidence" value="ECO:0007669"/>
    <property type="project" value="InterPro"/>
</dbReference>
<dbReference type="Gene3D" id="3.40.1350.10">
    <property type="match status" value="1"/>
</dbReference>
<comment type="similarity">
    <text evidence="1 4">Belongs to the tRNA-intron endonuclease family.</text>
</comment>
<reference evidence="9" key="2">
    <citation type="journal article" date="2022" name="Microbiol. Resour. Announc.">
        <title>Whole-Genome Sequence of Entomortierella parvispora E1425, a Mucoromycotan Fungus Associated with Burkholderiaceae-Related Endosymbiotic Bacteria.</title>
        <authorList>
            <person name="Herlambang A."/>
            <person name="Guo Y."/>
            <person name="Takashima Y."/>
            <person name="Narisawa K."/>
            <person name="Ohta H."/>
            <person name="Nishizawa T."/>
        </authorList>
    </citation>
    <scope>NUCLEOTIDE SEQUENCE</scope>
    <source>
        <strain evidence="9">E1425</strain>
    </source>
</reference>
<feature type="domain" description="tRNA intron endonuclease catalytic" evidence="7">
    <location>
        <begin position="147"/>
        <end position="226"/>
    </location>
</feature>
<evidence type="ECO:0000256" key="1">
    <source>
        <dbReference type="ARBA" id="ARBA00008078"/>
    </source>
</evidence>
<evidence type="ECO:0000313" key="9">
    <source>
        <dbReference type="EMBL" id="GJJ71726.1"/>
    </source>
</evidence>
<feature type="region of interest" description="Disordered" evidence="6">
    <location>
        <begin position="219"/>
        <end position="248"/>
    </location>
</feature>
<keyword evidence="10" id="KW-1185">Reference proteome</keyword>
<protein>
    <recommendedName>
        <fullName evidence="4">tRNA-splicing endonuclease subunit Sen34</fullName>
        <ecNumber evidence="4">4.6.1.16</ecNumber>
    </recommendedName>
</protein>
<dbReference type="InterPro" id="IPR006677">
    <property type="entry name" value="tRNA_intron_Endonuc_cat-like"/>
</dbReference>
<accession>A0A9P3LV19</accession>
<dbReference type="CDD" id="cd22363">
    <property type="entry name" value="tRNA-intron_lyase_C"/>
    <property type="match status" value="1"/>
</dbReference>
<feature type="active site" evidence="5">
    <location>
        <position position="214"/>
    </location>
</feature>
<dbReference type="GO" id="GO:0000213">
    <property type="term" value="F:tRNA-intron lyase activity"/>
    <property type="evidence" value="ECO:0007669"/>
    <property type="project" value="UniProtKB-UniRule"/>
</dbReference>
<dbReference type="EMBL" id="BQFW01000006">
    <property type="protein sequence ID" value="GJJ71726.1"/>
    <property type="molecule type" value="Genomic_DNA"/>
</dbReference>
<dbReference type="GO" id="GO:0000214">
    <property type="term" value="C:tRNA-intron endonuclease complex"/>
    <property type="evidence" value="ECO:0007669"/>
    <property type="project" value="UniProtKB-UniRule"/>
</dbReference>